<dbReference type="SUPFAM" id="SSF48726">
    <property type="entry name" value="Immunoglobulin"/>
    <property type="match status" value="1"/>
</dbReference>
<name>A0A3Q3JSH9_MONAL</name>
<dbReference type="InterPro" id="IPR003598">
    <property type="entry name" value="Ig_sub2"/>
</dbReference>
<feature type="compositionally biased region" description="Polar residues" evidence="8">
    <location>
        <begin position="205"/>
        <end position="218"/>
    </location>
</feature>
<reference evidence="10" key="1">
    <citation type="submission" date="2025-08" db="UniProtKB">
        <authorList>
            <consortium name="Ensembl"/>
        </authorList>
    </citation>
    <scope>IDENTIFICATION</scope>
</reference>
<dbReference type="GO" id="GO:0005886">
    <property type="term" value="C:plasma membrane"/>
    <property type="evidence" value="ECO:0007669"/>
    <property type="project" value="InterPro"/>
</dbReference>
<feature type="region of interest" description="Disordered" evidence="8">
    <location>
        <begin position="205"/>
        <end position="241"/>
    </location>
</feature>
<keyword evidence="3" id="KW-0732">Signal</keyword>
<accession>A0A3Q3JSH9</accession>
<dbReference type="STRING" id="43700.ENSMALP00000019585"/>
<evidence type="ECO:0000256" key="3">
    <source>
        <dbReference type="ARBA" id="ARBA00022729"/>
    </source>
</evidence>
<feature type="domain" description="Ig-like" evidence="9">
    <location>
        <begin position="69"/>
        <end position="155"/>
    </location>
</feature>
<dbReference type="FunFam" id="2.60.40.10:FF:000095">
    <property type="entry name" value="immunoglobulin superfamily member 11 isoform X1"/>
    <property type="match status" value="1"/>
</dbReference>
<evidence type="ECO:0000256" key="1">
    <source>
        <dbReference type="ARBA" id="ARBA00004479"/>
    </source>
</evidence>
<dbReference type="PANTHER" id="PTHR44969:SF1">
    <property type="entry name" value="CELL SURFACE A33 ANTIGEN"/>
    <property type="match status" value="1"/>
</dbReference>
<evidence type="ECO:0000259" key="9">
    <source>
        <dbReference type="PROSITE" id="PS50835"/>
    </source>
</evidence>
<keyword evidence="2" id="KW-0812">Transmembrane</keyword>
<dbReference type="Pfam" id="PF13927">
    <property type="entry name" value="Ig_3"/>
    <property type="match status" value="1"/>
</dbReference>
<dbReference type="SMART" id="SM00409">
    <property type="entry name" value="IG"/>
    <property type="match status" value="1"/>
</dbReference>
<feature type="compositionally biased region" description="Basic and acidic residues" evidence="8">
    <location>
        <begin position="254"/>
        <end position="311"/>
    </location>
</feature>
<feature type="compositionally biased region" description="Basic and acidic residues" evidence="8">
    <location>
        <begin position="220"/>
        <end position="241"/>
    </location>
</feature>
<keyword evidence="5" id="KW-0472">Membrane</keyword>
<evidence type="ECO:0000256" key="7">
    <source>
        <dbReference type="ARBA" id="ARBA00023319"/>
    </source>
</evidence>
<dbReference type="Ensembl" id="ENSMALT00000019972.1">
    <property type="protein sequence ID" value="ENSMALP00000019585.1"/>
    <property type="gene ID" value="ENSMALG00000013679.1"/>
</dbReference>
<evidence type="ECO:0000313" key="11">
    <source>
        <dbReference type="Proteomes" id="UP000261600"/>
    </source>
</evidence>
<organism evidence="10 11">
    <name type="scientific">Monopterus albus</name>
    <name type="common">Swamp eel</name>
    <dbReference type="NCBI Taxonomy" id="43700"/>
    <lineage>
        <taxon>Eukaryota</taxon>
        <taxon>Metazoa</taxon>
        <taxon>Chordata</taxon>
        <taxon>Craniata</taxon>
        <taxon>Vertebrata</taxon>
        <taxon>Euteleostomi</taxon>
        <taxon>Actinopterygii</taxon>
        <taxon>Neopterygii</taxon>
        <taxon>Teleostei</taxon>
        <taxon>Neoteleostei</taxon>
        <taxon>Acanthomorphata</taxon>
        <taxon>Anabantaria</taxon>
        <taxon>Synbranchiformes</taxon>
        <taxon>Synbranchidae</taxon>
        <taxon>Monopterus</taxon>
    </lineage>
</organism>
<dbReference type="InterPro" id="IPR013783">
    <property type="entry name" value="Ig-like_fold"/>
</dbReference>
<dbReference type="InterPro" id="IPR036179">
    <property type="entry name" value="Ig-like_dom_sf"/>
</dbReference>
<keyword evidence="6" id="KW-1015">Disulfide bond</keyword>
<dbReference type="Proteomes" id="UP000261600">
    <property type="component" value="Unplaced"/>
</dbReference>
<sequence length="325" mass="37885">AVDTISYNASSVNKYYAGRASMDVDIPTGRANLKLNSISLADNRVFDCHVQFYWLFKDRTLCFLVPPSPPMCKIQGTAEYGENINLTCVSQEGSPPPTYKWDSRDVQNNPRVPDPKTTDKDGILSLYNISKDASGFYICTSSNKMGRANCNITLSVMPREEPSCSSFSLPNWKFIAPDKFLKHCIAICIFPFLFKKNFESRQADGQENIHSSENSTVKSAADRHDEHEEQSERGYDRRRDDDDRLRVYDDRRSDYDDRRSDYSDRRSPSGNRRSDYDDRRSDYSDRRDKYSDRHERYDDDRRYDDRDRDRPPVPTSKPPRRNYDD</sequence>
<comment type="subcellular location">
    <subcellularLocation>
        <location evidence="1">Membrane</location>
        <topology evidence="1">Single-pass type I membrane protein</topology>
    </subcellularLocation>
</comment>
<keyword evidence="7" id="KW-0393">Immunoglobulin domain</keyword>
<dbReference type="InterPro" id="IPR042474">
    <property type="entry name" value="A33"/>
</dbReference>
<dbReference type="SMART" id="SM00408">
    <property type="entry name" value="IGc2"/>
    <property type="match status" value="1"/>
</dbReference>
<protein>
    <recommendedName>
        <fullName evidence="9">Ig-like domain-containing protein</fullName>
    </recommendedName>
</protein>
<dbReference type="InterPro" id="IPR003599">
    <property type="entry name" value="Ig_sub"/>
</dbReference>
<proteinExistence type="predicted"/>
<keyword evidence="4" id="KW-1133">Transmembrane helix</keyword>
<evidence type="ECO:0000256" key="2">
    <source>
        <dbReference type="ARBA" id="ARBA00022692"/>
    </source>
</evidence>
<dbReference type="Gene3D" id="2.60.40.10">
    <property type="entry name" value="Immunoglobulins"/>
    <property type="match status" value="1"/>
</dbReference>
<dbReference type="PROSITE" id="PS50835">
    <property type="entry name" value="IG_LIKE"/>
    <property type="match status" value="1"/>
</dbReference>
<evidence type="ECO:0000256" key="8">
    <source>
        <dbReference type="SAM" id="MobiDB-lite"/>
    </source>
</evidence>
<reference evidence="10" key="2">
    <citation type="submission" date="2025-09" db="UniProtKB">
        <authorList>
            <consortium name="Ensembl"/>
        </authorList>
    </citation>
    <scope>IDENTIFICATION</scope>
</reference>
<evidence type="ECO:0000256" key="5">
    <source>
        <dbReference type="ARBA" id="ARBA00023136"/>
    </source>
</evidence>
<dbReference type="PANTHER" id="PTHR44969">
    <property type="entry name" value="CELL SURFACE A33 ANTIGEN"/>
    <property type="match status" value="1"/>
</dbReference>
<dbReference type="InterPro" id="IPR007110">
    <property type="entry name" value="Ig-like_dom"/>
</dbReference>
<feature type="region of interest" description="Disordered" evidence="8">
    <location>
        <begin position="95"/>
        <end position="118"/>
    </location>
</feature>
<dbReference type="AlphaFoldDB" id="A0A3Q3JSH9"/>
<feature type="region of interest" description="Disordered" evidence="8">
    <location>
        <begin position="254"/>
        <end position="325"/>
    </location>
</feature>
<evidence type="ECO:0000256" key="6">
    <source>
        <dbReference type="ARBA" id="ARBA00023157"/>
    </source>
</evidence>
<evidence type="ECO:0000313" key="10">
    <source>
        <dbReference type="Ensembl" id="ENSMALP00000019585.1"/>
    </source>
</evidence>
<evidence type="ECO:0000256" key="4">
    <source>
        <dbReference type="ARBA" id="ARBA00022989"/>
    </source>
</evidence>
<keyword evidence="11" id="KW-1185">Reference proteome</keyword>